<name>U5T5J6_9GAMM</name>
<sequence>MKDAEMEEKSRALSEALRSRGIDAGEIETICGFVAYIDGVNMIPDELLDGDLPLAYEPQPGAAAVRE</sequence>
<proteinExistence type="predicted"/>
<dbReference type="Proteomes" id="UP000017640">
    <property type="component" value="Chromosome"/>
</dbReference>
<dbReference type="KEGG" id="spiu:SPICUR_02135"/>
<dbReference type="RefSeq" id="WP_023365577.1">
    <property type="nucleotide sequence ID" value="NC_022664.1"/>
</dbReference>
<dbReference type="STRING" id="1335757.SPICUR_02135"/>
<evidence type="ECO:0000313" key="1">
    <source>
        <dbReference type="EMBL" id="AGY91442.1"/>
    </source>
</evidence>
<keyword evidence="2" id="KW-1185">Reference proteome</keyword>
<accession>U5T5J6</accession>
<protein>
    <submittedName>
        <fullName evidence="1">Uncharacterized protein</fullName>
    </submittedName>
</protein>
<dbReference type="HOGENOM" id="CLU_2810286_0_0_6"/>
<dbReference type="EMBL" id="CP005990">
    <property type="protein sequence ID" value="AGY91442.1"/>
    <property type="molecule type" value="Genomic_DNA"/>
</dbReference>
<organism evidence="1 2">
    <name type="scientific">Spiribacter curvatus</name>
    <dbReference type="NCBI Taxonomy" id="1335757"/>
    <lineage>
        <taxon>Bacteria</taxon>
        <taxon>Pseudomonadati</taxon>
        <taxon>Pseudomonadota</taxon>
        <taxon>Gammaproteobacteria</taxon>
        <taxon>Chromatiales</taxon>
        <taxon>Ectothiorhodospiraceae</taxon>
        <taxon>Spiribacter</taxon>
    </lineage>
</organism>
<dbReference type="AlphaFoldDB" id="U5T5J6"/>
<reference evidence="1 2" key="1">
    <citation type="journal article" date="2013" name="BMC Genomics">
        <title>Genomes of "Spiribacter", a streamlined, successful halophilic bacterium.</title>
        <authorList>
            <person name="Lopez-Perez M."/>
            <person name="Ghai R."/>
            <person name="Leon M.J."/>
            <person name="Rodriguez-Olmos A."/>
            <person name="Copa-Patino J.L."/>
            <person name="Soliveri J."/>
            <person name="Sanchez-Porro C."/>
            <person name="Ventosa A."/>
            <person name="Rodriguez-Valera F."/>
        </authorList>
    </citation>
    <scope>NUCLEOTIDE SEQUENCE [LARGE SCALE GENOMIC DNA]</scope>
    <source>
        <strain evidence="1 2">UAH-SP71</strain>
    </source>
</reference>
<gene>
    <name evidence="1" type="ORF">SPICUR_02135</name>
</gene>
<evidence type="ECO:0000313" key="2">
    <source>
        <dbReference type="Proteomes" id="UP000017640"/>
    </source>
</evidence>
<dbReference type="OrthoDB" id="9972537at2"/>